<name>A0ABU2EFZ9_9BURK</name>
<evidence type="ECO:0000313" key="1">
    <source>
        <dbReference type="EMBL" id="MDR9847065.1"/>
    </source>
</evidence>
<gene>
    <name evidence="1" type="ORF">RI048_02445</name>
</gene>
<evidence type="ECO:0000313" key="2">
    <source>
        <dbReference type="Proteomes" id="UP001246576"/>
    </source>
</evidence>
<keyword evidence="2" id="KW-1185">Reference proteome</keyword>
<comment type="caution">
    <text evidence="1">The sequence shown here is derived from an EMBL/GenBank/DDBJ whole genome shotgun (WGS) entry which is preliminary data.</text>
</comment>
<sequence>MFSHINSVSAPAKFNITSGAMRVTDPCYDTATWCSGALPKVLNGEWLAQVGYFKCPSDAAGQQRWREKTASDYENRIKEYEAKLAATDSPEVHRSFSFQIEWAKADLEREREKWAKQDATYLGRVAYLRVVHSSIAATLEQPIAFSTFTATDIHVGVDSGQAGFFDQAEHAKIAVPGVSRGSSPAFESFYERICGLTCNEDGGLDFGAIEFGAAACSGYGDGGYNCHVRTDQDGNVIDAIIVFISDGSDEEGEES</sequence>
<dbReference type="Proteomes" id="UP001246576">
    <property type="component" value="Unassembled WGS sequence"/>
</dbReference>
<proteinExistence type="predicted"/>
<organism evidence="1 2">
    <name type="scientific">Herbaspirillum huttiense subsp. lycopersici</name>
    <dbReference type="NCBI Taxonomy" id="3074428"/>
    <lineage>
        <taxon>Bacteria</taxon>
        <taxon>Pseudomonadati</taxon>
        <taxon>Pseudomonadota</taxon>
        <taxon>Betaproteobacteria</taxon>
        <taxon>Burkholderiales</taxon>
        <taxon>Oxalobacteraceae</taxon>
        <taxon>Herbaspirillum</taxon>
    </lineage>
</organism>
<reference evidence="1" key="1">
    <citation type="submission" date="2023-09" db="EMBL/GenBank/DDBJ databases">
        <title>Description of first Herbaspirillum huttiense subsp. nephrolepsisexaltata and Herbaspirillum huttiense subsp. lycopersicon.</title>
        <authorList>
            <person name="Poudel M."/>
            <person name="Sharma A."/>
            <person name="Goss E."/>
            <person name="Tapia J.H."/>
            <person name="Harmon C.M."/>
            <person name="Jones J.B."/>
        </authorList>
    </citation>
    <scope>NUCLEOTIDE SEQUENCE</scope>
    <source>
        <strain evidence="1">SE1</strain>
    </source>
</reference>
<dbReference type="EMBL" id="JAVLSJ010000001">
    <property type="protein sequence ID" value="MDR9847065.1"/>
    <property type="molecule type" value="Genomic_DNA"/>
</dbReference>
<accession>A0ABU2EFZ9</accession>
<dbReference type="RefSeq" id="WP_310839487.1">
    <property type="nucleotide sequence ID" value="NZ_JAVLSJ010000001.1"/>
</dbReference>
<protein>
    <recommendedName>
        <fullName evidence="3">DUF4241 domain-containing protein</fullName>
    </recommendedName>
</protein>
<evidence type="ECO:0008006" key="3">
    <source>
        <dbReference type="Google" id="ProtNLM"/>
    </source>
</evidence>